<dbReference type="EMBL" id="KZ084095">
    <property type="protein sequence ID" value="OSD04817.1"/>
    <property type="molecule type" value="Genomic_DNA"/>
</dbReference>
<organism evidence="2 3">
    <name type="scientific">Trametes coccinea (strain BRFM310)</name>
    <name type="common">Pycnoporus coccineus</name>
    <dbReference type="NCBI Taxonomy" id="1353009"/>
    <lineage>
        <taxon>Eukaryota</taxon>
        <taxon>Fungi</taxon>
        <taxon>Dikarya</taxon>
        <taxon>Basidiomycota</taxon>
        <taxon>Agaricomycotina</taxon>
        <taxon>Agaricomycetes</taxon>
        <taxon>Polyporales</taxon>
        <taxon>Polyporaceae</taxon>
        <taxon>Trametes</taxon>
    </lineage>
</organism>
<evidence type="ECO:0000313" key="2">
    <source>
        <dbReference type="EMBL" id="OSD04817.1"/>
    </source>
</evidence>
<dbReference type="AlphaFoldDB" id="A0A1Y2IUQ3"/>
<feature type="region of interest" description="Disordered" evidence="1">
    <location>
        <begin position="31"/>
        <end position="94"/>
    </location>
</feature>
<proteinExistence type="predicted"/>
<sequence>MSKSASILWPTFLLPRQGQTVSTLQDACYPGGLETDIPLNRRSCKHKSREPGRQSPSSEVRHAHKTYARSPGPALPNRHGGVSVNPSPLTRTDP</sequence>
<evidence type="ECO:0000313" key="3">
    <source>
        <dbReference type="Proteomes" id="UP000193067"/>
    </source>
</evidence>
<accession>A0A1Y2IUQ3</accession>
<evidence type="ECO:0000256" key="1">
    <source>
        <dbReference type="SAM" id="MobiDB-lite"/>
    </source>
</evidence>
<reference evidence="2 3" key="1">
    <citation type="journal article" date="2015" name="Biotechnol. Biofuels">
        <title>Enhanced degradation of softwood versus hardwood by the white-rot fungus Pycnoporus coccineus.</title>
        <authorList>
            <person name="Couturier M."/>
            <person name="Navarro D."/>
            <person name="Chevret D."/>
            <person name="Henrissat B."/>
            <person name="Piumi F."/>
            <person name="Ruiz-Duenas F.J."/>
            <person name="Martinez A.T."/>
            <person name="Grigoriev I.V."/>
            <person name="Riley R."/>
            <person name="Lipzen A."/>
            <person name="Berrin J.G."/>
            <person name="Master E.R."/>
            <person name="Rosso M.N."/>
        </authorList>
    </citation>
    <scope>NUCLEOTIDE SEQUENCE [LARGE SCALE GENOMIC DNA]</scope>
    <source>
        <strain evidence="2 3">BRFM310</strain>
    </source>
</reference>
<keyword evidence="3" id="KW-1185">Reference proteome</keyword>
<feature type="compositionally biased region" description="Polar residues" evidence="1">
    <location>
        <begin position="84"/>
        <end position="94"/>
    </location>
</feature>
<dbReference type="Proteomes" id="UP000193067">
    <property type="component" value="Unassembled WGS sequence"/>
</dbReference>
<name>A0A1Y2IUQ3_TRAC3</name>
<gene>
    <name evidence="2" type="ORF">PYCCODRAFT_73928</name>
</gene>
<protein>
    <submittedName>
        <fullName evidence="2">Uncharacterized protein</fullName>
    </submittedName>
</protein>